<organism evidence="4 5">
    <name type="scientific">Dactylonectria estremocensis</name>
    <dbReference type="NCBI Taxonomy" id="1079267"/>
    <lineage>
        <taxon>Eukaryota</taxon>
        <taxon>Fungi</taxon>
        <taxon>Dikarya</taxon>
        <taxon>Ascomycota</taxon>
        <taxon>Pezizomycotina</taxon>
        <taxon>Sordariomycetes</taxon>
        <taxon>Hypocreomycetidae</taxon>
        <taxon>Hypocreales</taxon>
        <taxon>Nectriaceae</taxon>
        <taxon>Dactylonectria</taxon>
    </lineage>
</organism>
<sequence length="76" mass="7843">MSRYGVAGALWAILKRADQVGINIDAKDAYGRTPLSLAAGKGHEDIVRLLLDRGASIEAADPSGRTALSLAAGDGH</sequence>
<dbReference type="PANTHER" id="PTHR24166">
    <property type="entry name" value="ROLLING PEBBLES, ISOFORM B"/>
    <property type="match status" value="1"/>
</dbReference>
<feature type="repeat" description="ANK" evidence="3">
    <location>
        <begin position="30"/>
        <end position="62"/>
    </location>
</feature>
<evidence type="ECO:0000313" key="5">
    <source>
        <dbReference type="Proteomes" id="UP000717696"/>
    </source>
</evidence>
<dbReference type="Proteomes" id="UP000717696">
    <property type="component" value="Unassembled WGS sequence"/>
</dbReference>
<dbReference type="InterPro" id="IPR050889">
    <property type="entry name" value="Dendritic_Spine_Reg/Scaffold"/>
</dbReference>
<comment type="caution">
    <text evidence="4">The sequence shown here is derived from an EMBL/GenBank/DDBJ whole genome shotgun (WGS) entry which is preliminary data.</text>
</comment>
<name>A0A9P9D675_9HYPO</name>
<dbReference type="PROSITE" id="PS50297">
    <property type="entry name" value="ANK_REP_REGION"/>
    <property type="match status" value="1"/>
</dbReference>
<dbReference type="SUPFAM" id="SSF48403">
    <property type="entry name" value="Ankyrin repeat"/>
    <property type="match status" value="1"/>
</dbReference>
<keyword evidence="5" id="KW-1185">Reference proteome</keyword>
<evidence type="ECO:0000256" key="2">
    <source>
        <dbReference type="ARBA" id="ARBA00023043"/>
    </source>
</evidence>
<gene>
    <name evidence="4" type="ORF">B0J13DRAFT_460962</name>
</gene>
<dbReference type="PANTHER" id="PTHR24166:SF48">
    <property type="entry name" value="PROTEIN VAPYRIN"/>
    <property type="match status" value="1"/>
</dbReference>
<dbReference type="AlphaFoldDB" id="A0A9P9D675"/>
<evidence type="ECO:0000256" key="1">
    <source>
        <dbReference type="ARBA" id="ARBA00022737"/>
    </source>
</evidence>
<reference evidence="4" key="1">
    <citation type="journal article" date="2021" name="Nat. Commun.">
        <title>Genetic determinants of endophytism in the Arabidopsis root mycobiome.</title>
        <authorList>
            <person name="Mesny F."/>
            <person name="Miyauchi S."/>
            <person name="Thiergart T."/>
            <person name="Pickel B."/>
            <person name="Atanasova L."/>
            <person name="Karlsson M."/>
            <person name="Huettel B."/>
            <person name="Barry K.W."/>
            <person name="Haridas S."/>
            <person name="Chen C."/>
            <person name="Bauer D."/>
            <person name="Andreopoulos W."/>
            <person name="Pangilinan J."/>
            <person name="LaButti K."/>
            <person name="Riley R."/>
            <person name="Lipzen A."/>
            <person name="Clum A."/>
            <person name="Drula E."/>
            <person name="Henrissat B."/>
            <person name="Kohler A."/>
            <person name="Grigoriev I.V."/>
            <person name="Martin F.M."/>
            <person name="Hacquard S."/>
        </authorList>
    </citation>
    <scope>NUCLEOTIDE SEQUENCE</scope>
    <source>
        <strain evidence="4">MPI-CAGE-AT-0021</strain>
    </source>
</reference>
<dbReference type="EMBL" id="JAGMUU010000047">
    <property type="protein sequence ID" value="KAH7113172.1"/>
    <property type="molecule type" value="Genomic_DNA"/>
</dbReference>
<evidence type="ECO:0000256" key="3">
    <source>
        <dbReference type="PROSITE-ProRule" id="PRU00023"/>
    </source>
</evidence>
<dbReference type="OrthoDB" id="20872at2759"/>
<protein>
    <submittedName>
        <fullName evidence="4">Ankyrin repeat-containing domain protein</fullName>
    </submittedName>
</protein>
<dbReference type="SMART" id="SM00248">
    <property type="entry name" value="ANK"/>
    <property type="match status" value="1"/>
</dbReference>
<dbReference type="InterPro" id="IPR036770">
    <property type="entry name" value="Ankyrin_rpt-contain_sf"/>
</dbReference>
<proteinExistence type="predicted"/>
<dbReference type="PROSITE" id="PS50088">
    <property type="entry name" value="ANK_REPEAT"/>
    <property type="match status" value="1"/>
</dbReference>
<keyword evidence="2 3" id="KW-0040">ANK repeat</keyword>
<evidence type="ECO:0000313" key="4">
    <source>
        <dbReference type="EMBL" id="KAH7113172.1"/>
    </source>
</evidence>
<accession>A0A9P9D675</accession>
<dbReference type="InterPro" id="IPR002110">
    <property type="entry name" value="Ankyrin_rpt"/>
</dbReference>
<dbReference type="Pfam" id="PF12796">
    <property type="entry name" value="Ank_2"/>
    <property type="match status" value="1"/>
</dbReference>
<keyword evidence="1" id="KW-0677">Repeat</keyword>
<dbReference type="Gene3D" id="1.25.40.20">
    <property type="entry name" value="Ankyrin repeat-containing domain"/>
    <property type="match status" value="1"/>
</dbReference>